<evidence type="ECO:0000313" key="1">
    <source>
        <dbReference type="Proteomes" id="UP000887565"/>
    </source>
</evidence>
<evidence type="ECO:0000313" key="2">
    <source>
        <dbReference type="WBParaSite" id="nRc.2.0.1.t26551-RA"/>
    </source>
</evidence>
<keyword evidence="1" id="KW-1185">Reference proteome</keyword>
<dbReference type="Proteomes" id="UP000887565">
    <property type="component" value="Unplaced"/>
</dbReference>
<name>A0A915JKI7_ROMCU</name>
<reference evidence="2" key="1">
    <citation type="submission" date="2022-11" db="UniProtKB">
        <authorList>
            <consortium name="WormBaseParasite"/>
        </authorList>
    </citation>
    <scope>IDENTIFICATION</scope>
</reference>
<dbReference type="AlphaFoldDB" id="A0A915JKI7"/>
<proteinExistence type="predicted"/>
<sequence>MKRTQTLHKGQFTNQQPQKDYLSVMVARQLQMNPVVQADQRVTCPNVVLGSIVQMNGIAAQTVVPAVQVIKRGIPASPREQHLLDTYPKTAPFHIEEQDDDPYQQATTDIRDARVASSELRRGHDHECGRIYNECYRAMSVKDLSSFSAS</sequence>
<dbReference type="WBParaSite" id="nRc.2.0.1.t26551-RA">
    <property type="protein sequence ID" value="nRc.2.0.1.t26551-RA"/>
    <property type="gene ID" value="nRc.2.0.1.g26551"/>
</dbReference>
<organism evidence="1 2">
    <name type="scientific">Romanomermis culicivorax</name>
    <name type="common">Nematode worm</name>
    <dbReference type="NCBI Taxonomy" id="13658"/>
    <lineage>
        <taxon>Eukaryota</taxon>
        <taxon>Metazoa</taxon>
        <taxon>Ecdysozoa</taxon>
        <taxon>Nematoda</taxon>
        <taxon>Enoplea</taxon>
        <taxon>Dorylaimia</taxon>
        <taxon>Mermithida</taxon>
        <taxon>Mermithoidea</taxon>
        <taxon>Mermithidae</taxon>
        <taxon>Romanomermis</taxon>
    </lineage>
</organism>
<protein>
    <submittedName>
        <fullName evidence="2">Uncharacterized protein</fullName>
    </submittedName>
</protein>
<accession>A0A915JKI7</accession>